<feature type="compositionally biased region" description="Basic and acidic residues" evidence="1">
    <location>
        <begin position="316"/>
        <end position="344"/>
    </location>
</feature>
<reference evidence="3 4" key="1">
    <citation type="submission" date="2014-10" db="EMBL/GenBank/DDBJ databases">
        <title>Draft genome of the hookworm Ancylostoma caninum.</title>
        <authorList>
            <person name="Mitreva M."/>
        </authorList>
    </citation>
    <scope>NUCLEOTIDE SEQUENCE [LARGE SCALE GENOMIC DNA]</scope>
    <source>
        <strain evidence="3 4">Baltimore</strain>
    </source>
</reference>
<dbReference type="STRING" id="29170.A0A368H9D0"/>
<dbReference type="GO" id="GO:0003729">
    <property type="term" value="F:mRNA binding"/>
    <property type="evidence" value="ECO:0007669"/>
    <property type="project" value="TreeGrafter"/>
</dbReference>
<protein>
    <submittedName>
        <fullName evidence="3">Cwf21 protein</fullName>
    </submittedName>
</protein>
<dbReference type="Proteomes" id="UP000252519">
    <property type="component" value="Unassembled WGS sequence"/>
</dbReference>
<keyword evidence="4" id="KW-1185">Reference proteome</keyword>
<dbReference type="EMBL" id="JOJR01000010">
    <property type="protein sequence ID" value="RCN51950.1"/>
    <property type="molecule type" value="Genomic_DNA"/>
</dbReference>
<dbReference type="Gene3D" id="6.10.140.420">
    <property type="match status" value="1"/>
</dbReference>
<proteinExistence type="predicted"/>
<feature type="compositionally biased region" description="Acidic residues" evidence="1">
    <location>
        <begin position="213"/>
        <end position="229"/>
    </location>
</feature>
<dbReference type="PANTHER" id="PTHR34755:SF3">
    <property type="entry name" value="SERINE_ARGININE REPETITIVE MATRIX PROTEIN 2"/>
    <property type="match status" value="1"/>
</dbReference>
<dbReference type="OrthoDB" id="241990at2759"/>
<name>A0A368H9D0_ANCCA</name>
<dbReference type="InterPro" id="IPR031567">
    <property type="entry name" value="CRIM_dom"/>
</dbReference>
<dbReference type="PANTHER" id="PTHR34755">
    <property type="entry name" value="SERINE/ARGININE REPETITIVE MATRIX PROTEIN 3-RELATED"/>
    <property type="match status" value="1"/>
</dbReference>
<dbReference type="InterPro" id="IPR052109">
    <property type="entry name" value="SRRM_Domain-Containing"/>
</dbReference>
<accession>A0A368H9D0</accession>
<dbReference type="Pfam" id="PF16978">
    <property type="entry name" value="CRIM"/>
    <property type="match status" value="1"/>
</dbReference>
<organism evidence="3 4">
    <name type="scientific">Ancylostoma caninum</name>
    <name type="common">Dog hookworm</name>
    <dbReference type="NCBI Taxonomy" id="29170"/>
    <lineage>
        <taxon>Eukaryota</taxon>
        <taxon>Metazoa</taxon>
        <taxon>Ecdysozoa</taxon>
        <taxon>Nematoda</taxon>
        <taxon>Chromadorea</taxon>
        <taxon>Rhabditida</taxon>
        <taxon>Rhabditina</taxon>
        <taxon>Rhabditomorpha</taxon>
        <taxon>Strongyloidea</taxon>
        <taxon>Ancylostomatidae</taxon>
        <taxon>Ancylostomatinae</taxon>
        <taxon>Ancylostoma</taxon>
    </lineage>
</organism>
<gene>
    <name evidence="3" type="ORF">ANCCAN_02038</name>
</gene>
<sequence>MYNGIGLQTARGTGTNGYVQANLSNLLLSRKRVEYNSEADLRRAEAEINRAPNEEILQHQRKRVIEMKCAEFEMLMEEKGFDDDEISKKVSDYRKLLLSQLESGELNLDGELDSRDSHARAKAAVQNRDRMRSALGLEKDYIPGSSMKAMKKSDVVGAALADPVQKAEESLLSSLKTELKGKSAKDKKRKKRKQESSSSSSSSSDSSDSSSDSSEDSDSSSDDSDESSSDESVKRRKTEKQKAKKRDLVARERHDRNDKRGRTHQDDSSNKRRRDDDRHESKSEKRRRSRSPSDSSKRRKTRDSRDEDRRRRRRSSSSERREHRSRKQEKSRDRSPARKVKEEPPSPPSEEESRHREKSRQSGSRNEKSANMAFSDDQELIDQIRHDLRMEDYSGVCARCVVPERRRAKFGGLPLNFRSATSSDDEDDPAHKFYCGYEIPPLDEAVFTKEIIEGRLRSRTVERMNTSGEQNVDEKEKVSGDLFVAQEIREISVQATAKVGEVIGYCLYRFYTNFGIALSHCVDDFQLLMADDSGEIELDLPPLDKGRAIGDLGFTVLALVSKKGSMSSESKATYRVVVYLPTSEQFVFELEDLDHTLEWLRDEALRRKGADDSSDCIDSMMPQLDYDLEDVNVFGKPLNLKQSIANSGCTEFVLVRKFSSRGDFHPRGGMFRQKSSALLTPLARTPNTAAFGTFDFGTPKMSVCELPSTSPGGVSPVYFVEDEEVIMSFRVTRLHRVKKNWPGTLSIRFDLFDIFPLAHNRKSFLPNTYQKPISVPWTYLCEVKPVRRDTEHTSILSFTWLPILPKGVHPFDEQITLRQIAQLYEGRTWKTVHIEFESAGKALQAKDHMLDVIRALNSPAYQAYQHSLNGIRHPAEAAESALMQMPDGLLPASSSTRSNKSSIMRKLSKFRMTLSAMKD</sequence>
<dbReference type="InterPro" id="IPR057339">
    <property type="entry name" value="RBD_SIN1"/>
</dbReference>
<dbReference type="Pfam" id="PF25322">
    <property type="entry name" value="RBD_SIN1"/>
    <property type="match status" value="1"/>
</dbReference>
<feature type="compositionally biased region" description="Basic residues" evidence="1">
    <location>
        <begin position="234"/>
        <end position="245"/>
    </location>
</feature>
<feature type="compositionally biased region" description="Basic and acidic residues" evidence="1">
    <location>
        <begin position="246"/>
        <end position="283"/>
    </location>
</feature>
<feature type="domain" description="CWF21" evidence="2">
    <location>
        <begin position="57"/>
        <end position="102"/>
    </location>
</feature>
<evidence type="ECO:0000313" key="3">
    <source>
        <dbReference type="EMBL" id="RCN51950.1"/>
    </source>
</evidence>
<dbReference type="GO" id="GO:0005634">
    <property type="term" value="C:nucleus"/>
    <property type="evidence" value="ECO:0007669"/>
    <property type="project" value="UniProtKB-ARBA"/>
</dbReference>
<dbReference type="CDD" id="cd21373">
    <property type="entry name" value="cwf21_SRRM2-like"/>
    <property type="match status" value="1"/>
</dbReference>
<evidence type="ECO:0000313" key="4">
    <source>
        <dbReference type="Proteomes" id="UP000252519"/>
    </source>
</evidence>
<dbReference type="SMART" id="SM01115">
    <property type="entry name" value="cwf21"/>
    <property type="match status" value="1"/>
</dbReference>
<comment type="caution">
    <text evidence="3">The sequence shown here is derived from an EMBL/GenBank/DDBJ whole genome shotgun (WGS) entry which is preliminary data.</text>
</comment>
<dbReference type="Pfam" id="PF08312">
    <property type="entry name" value="cwf21"/>
    <property type="match status" value="1"/>
</dbReference>
<evidence type="ECO:0000259" key="2">
    <source>
        <dbReference type="SMART" id="SM01115"/>
    </source>
</evidence>
<feature type="compositionally biased region" description="Low complexity" evidence="1">
    <location>
        <begin position="196"/>
        <end position="212"/>
    </location>
</feature>
<dbReference type="InterPro" id="IPR013170">
    <property type="entry name" value="mRNA_splic_Cwf21_dom"/>
</dbReference>
<evidence type="ECO:0000256" key="1">
    <source>
        <dbReference type="SAM" id="MobiDB-lite"/>
    </source>
</evidence>
<dbReference type="AlphaFoldDB" id="A0A368H9D0"/>
<feature type="region of interest" description="Disordered" evidence="1">
    <location>
        <begin position="174"/>
        <end position="376"/>
    </location>
</feature>